<organism evidence="10 11">
    <name type="scientific">Hypothenemus hampei</name>
    <name type="common">Coffee berry borer</name>
    <dbReference type="NCBI Taxonomy" id="57062"/>
    <lineage>
        <taxon>Eukaryota</taxon>
        <taxon>Metazoa</taxon>
        <taxon>Ecdysozoa</taxon>
        <taxon>Arthropoda</taxon>
        <taxon>Hexapoda</taxon>
        <taxon>Insecta</taxon>
        <taxon>Pterygota</taxon>
        <taxon>Neoptera</taxon>
        <taxon>Endopterygota</taxon>
        <taxon>Coleoptera</taxon>
        <taxon>Polyphaga</taxon>
        <taxon>Cucujiformia</taxon>
        <taxon>Curculionidae</taxon>
        <taxon>Scolytinae</taxon>
        <taxon>Hypothenemus</taxon>
    </lineage>
</organism>
<evidence type="ECO:0000256" key="5">
    <source>
        <dbReference type="ARBA" id="ARBA00022490"/>
    </source>
</evidence>
<protein>
    <recommendedName>
        <fullName evidence="12">Exportin 6</fullName>
    </recommendedName>
</protein>
<keyword evidence="7" id="KW-0539">Nucleus</keyword>
<dbReference type="GO" id="GO:0005737">
    <property type="term" value="C:cytoplasm"/>
    <property type="evidence" value="ECO:0007669"/>
    <property type="project" value="UniProtKB-SubCell"/>
</dbReference>
<feature type="domain" description="Exportin-1/Importin-beta-like" evidence="9">
    <location>
        <begin position="102"/>
        <end position="277"/>
    </location>
</feature>
<evidence type="ECO:0008006" key="12">
    <source>
        <dbReference type="Google" id="ProtNLM"/>
    </source>
</evidence>
<evidence type="ECO:0000256" key="2">
    <source>
        <dbReference type="ARBA" id="ARBA00004496"/>
    </source>
</evidence>
<evidence type="ECO:0000259" key="9">
    <source>
        <dbReference type="Pfam" id="PF08389"/>
    </source>
</evidence>
<evidence type="ECO:0000256" key="3">
    <source>
        <dbReference type="ARBA" id="ARBA00009466"/>
    </source>
</evidence>
<dbReference type="PANTHER" id="PTHR21452">
    <property type="entry name" value="EXPORTIN-6"/>
    <property type="match status" value="1"/>
</dbReference>
<gene>
    <name evidence="10" type="ORF">ABEB36_009014</name>
</gene>
<dbReference type="Proteomes" id="UP001566132">
    <property type="component" value="Unassembled WGS sequence"/>
</dbReference>
<dbReference type="AlphaFoldDB" id="A0ABD1ENT5"/>
<proteinExistence type="inferred from homology"/>
<evidence type="ECO:0000313" key="11">
    <source>
        <dbReference type="Proteomes" id="UP001566132"/>
    </source>
</evidence>
<name>A0ABD1ENT5_HYPHA</name>
<dbReference type="SUPFAM" id="SSF48371">
    <property type="entry name" value="ARM repeat"/>
    <property type="match status" value="1"/>
</dbReference>
<comment type="caution">
    <text evidence="10">The sequence shown here is derived from an EMBL/GenBank/DDBJ whole genome shotgun (WGS) entry which is preliminary data.</text>
</comment>
<dbReference type="EMBL" id="JBDJPC010000006">
    <property type="protein sequence ID" value="KAL1498173.1"/>
    <property type="molecule type" value="Genomic_DNA"/>
</dbReference>
<dbReference type="InterPro" id="IPR016024">
    <property type="entry name" value="ARM-type_fold"/>
</dbReference>
<evidence type="ECO:0000256" key="4">
    <source>
        <dbReference type="ARBA" id="ARBA00022448"/>
    </source>
</evidence>
<evidence type="ECO:0000256" key="7">
    <source>
        <dbReference type="ARBA" id="ARBA00023242"/>
    </source>
</evidence>
<dbReference type="GO" id="GO:0005634">
    <property type="term" value="C:nucleus"/>
    <property type="evidence" value="ECO:0007669"/>
    <property type="project" value="UniProtKB-SubCell"/>
</dbReference>
<dbReference type="InterPro" id="IPR040016">
    <property type="entry name" value="XPO6"/>
</dbReference>
<evidence type="ECO:0000259" key="8">
    <source>
        <dbReference type="Pfam" id="PF03810"/>
    </source>
</evidence>
<dbReference type="GO" id="GO:0006913">
    <property type="term" value="P:nucleocytoplasmic transport"/>
    <property type="evidence" value="ECO:0007669"/>
    <property type="project" value="UniProtKB-ARBA"/>
</dbReference>
<dbReference type="GO" id="GO:0015031">
    <property type="term" value="P:protein transport"/>
    <property type="evidence" value="ECO:0007669"/>
    <property type="project" value="UniProtKB-KW"/>
</dbReference>
<reference evidence="10 11" key="1">
    <citation type="submission" date="2024-05" db="EMBL/GenBank/DDBJ databases">
        <title>Genetic variation in Jamaican populations of the coffee berry borer (Hypothenemus hampei).</title>
        <authorList>
            <person name="Errbii M."/>
            <person name="Myrie A."/>
        </authorList>
    </citation>
    <scope>NUCLEOTIDE SEQUENCE [LARGE SCALE GENOMIC DNA]</scope>
    <source>
        <strain evidence="10">JA-Hopewell-2020-01-JO</strain>
        <tissue evidence="10">Whole body</tissue>
    </source>
</reference>
<comment type="subcellular location">
    <subcellularLocation>
        <location evidence="2">Cytoplasm</location>
    </subcellularLocation>
    <subcellularLocation>
        <location evidence="1">Nucleus</location>
    </subcellularLocation>
</comment>
<keyword evidence="11" id="KW-1185">Reference proteome</keyword>
<keyword evidence="6" id="KW-0653">Protein transport</keyword>
<dbReference type="PANTHER" id="PTHR21452:SF4">
    <property type="entry name" value="EXPORTIN-6"/>
    <property type="match status" value="1"/>
</dbReference>
<dbReference type="Pfam" id="PF08389">
    <property type="entry name" value="Xpo1"/>
    <property type="match status" value="1"/>
</dbReference>
<dbReference type="Gene3D" id="1.25.10.10">
    <property type="entry name" value="Leucine-rich Repeat Variant"/>
    <property type="match status" value="1"/>
</dbReference>
<dbReference type="InterPro" id="IPR013598">
    <property type="entry name" value="Exportin-1/Importin-b-like"/>
</dbReference>
<evidence type="ECO:0000256" key="1">
    <source>
        <dbReference type="ARBA" id="ARBA00004123"/>
    </source>
</evidence>
<keyword evidence="4" id="KW-0813">Transport</keyword>
<dbReference type="InterPro" id="IPR001494">
    <property type="entry name" value="Importin-beta_N"/>
</dbReference>
<evidence type="ECO:0000313" key="10">
    <source>
        <dbReference type="EMBL" id="KAL1498173.1"/>
    </source>
</evidence>
<comment type="similarity">
    <text evidence="3">Belongs to the exportin family.</text>
</comment>
<feature type="domain" description="Importin N-terminal" evidence="8">
    <location>
        <begin position="31"/>
        <end position="95"/>
    </location>
</feature>
<dbReference type="Pfam" id="PF03810">
    <property type="entry name" value="IBN_N"/>
    <property type="match status" value="1"/>
</dbReference>
<keyword evidence="5" id="KW-0963">Cytoplasm</keyword>
<accession>A0ABD1ENT5</accession>
<evidence type="ECO:0000256" key="6">
    <source>
        <dbReference type="ARBA" id="ARBA00022927"/>
    </source>
</evidence>
<dbReference type="InterPro" id="IPR011989">
    <property type="entry name" value="ARM-like"/>
</dbReference>
<sequence>MDEENSLVAVESLLEEFFKPDTSNYRKHEIEAQLSAINTVPHLGKLCLYFITHTSSHYVTMFALQTLESVITQQWSKTDWALQEEIKSVLQSNLILKCNTVPNFLRNKYSKLLVDIAKIDWPIRYPNFFETILQLLKSTDSNQLTGLILLKTVCEEFISLNATFESINRKKEIVRLLHGYIPIIFELLTDILEHVSTKSKHTATTTPPPSPTHHSTFQAPLANNFTTAEFRPDVKVLGQEALSVCTQFFGWVTVEQVPDKLIRVIFNFTSFSTYSQDDDDLCVSAISTINEIFYRKCCPPGSEAFFKEIYSHVLELLRNLTSSGSYRIESIDNMFVKKLCELLVLLIEQHLWRFEEDPSFSSLEFLSMFFQYTMHLTSVDCFVCCLNVWSVFFKQIKPTNAQKYAEVFLGLGSALIKKIQFSYNFSQLSEVNFADIDEDNNTEWQYFLQPSVEIISRAAQFAPLEIFNQILNSWNLYNTQYKELEKYSELWFGSNSSNNSETDKLAYILRDFSTLTFALASLAHHFYLSENEEIHRTATPIIYNLMENTLKSASTYRKIRICLVRFNSQILTQSFIDLHSELLSSLKTWLNWMEARNQQCANADIFLSLILPILRDGEKTPQEISSSAALLFLELAKRFNNLSPLQYTVVVEFIQDVPRLKFTSVHVSNTLNSAVCEILLKYFKSFDQKTIQLHKVWILVFIDNLTQDFRDLTPTSAESKIRIVVEKVLPSVIHIIEYCRGYPLGAKKELASGLKSVLDHALLLFPFYVKYPDIYAVISKFFVSVLKNLQSQIGIEFTKNAMHIFLQVAVSEQQSDNLSGVQQLLDIFSMIVKESTNKNFLPEILQLCMESIYPLLLPQSSERPDVFISFLELLYNILNCHWLYFYNSQVMMGFSPGGNEDEVGPDIPKRPEQLVAVLKVFGQALLLDDFNIFRQSLLGLQDLNHNKKLYHKGLFRSHFLSELLRVLLDTLLYKRQGLCNEDIIFAVYSMAEVDFDGFFATFLPHYIRNLDGVKANDFEILVGHFNANNDRDLPSFMQHLQEFAVDFRHARMCNST</sequence>